<comment type="catalytic activity">
    <reaction evidence="1">
        <text>S-ubiquitinyl-[E2 ubiquitin-conjugating enzyme]-L-cysteine + [acceptor protein]-L-lysine = [E2 ubiquitin-conjugating enzyme]-L-cysteine + N(6)-ubiquitinyl-[acceptor protein]-L-lysine.</text>
        <dbReference type="EC" id="2.3.2.26"/>
    </reaction>
</comment>
<feature type="domain" description="HECT" evidence="7">
    <location>
        <begin position="1"/>
        <end position="347"/>
    </location>
</feature>
<organism evidence="8">
    <name type="scientific">Photinus pyralis</name>
    <name type="common">Common eastern firefly</name>
    <name type="synonym">Lampyris pyralis</name>
    <dbReference type="NCBI Taxonomy" id="7054"/>
    <lineage>
        <taxon>Eukaryota</taxon>
        <taxon>Metazoa</taxon>
        <taxon>Ecdysozoa</taxon>
        <taxon>Arthropoda</taxon>
        <taxon>Hexapoda</taxon>
        <taxon>Insecta</taxon>
        <taxon>Pterygota</taxon>
        <taxon>Neoptera</taxon>
        <taxon>Endopterygota</taxon>
        <taxon>Coleoptera</taxon>
        <taxon>Polyphaga</taxon>
        <taxon>Elateriformia</taxon>
        <taxon>Elateroidea</taxon>
        <taxon>Lampyridae</taxon>
        <taxon>Lampyrinae</taxon>
        <taxon>Photinus</taxon>
    </lineage>
</organism>
<evidence type="ECO:0000256" key="5">
    <source>
        <dbReference type="ARBA" id="ARBA00022786"/>
    </source>
</evidence>
<sequence length="347" mass="39508">MRRKTFNPLHKISVKFSDYEGNAEGAIDAGGPSREMFRLVLEYLKNSELFTGKNKKHITLNNRCIQDNLYVEAGKIIALSLVHGGPGPHFFSQTLFSLLAYGHENTVPTLDDVDEDIRTAIVKLQELEILSDLQEMLISENIFSIAGCQFISNMNEKHTIITDTIKFYAIKRIENPLNQLIEGLSICGLYEQIRLYPHLFENLFCQEKSRLTADSLECTFVMQYSEVGSNKRLLENRAMSYFRDFLADCEEDETIQNEECQDRELDEQRSVTLTDVLIFATGADVLPPLGFPVKPTIQFLHGEDSRSFPMANTCGLEFKLPTCHSTYEQFKENMNFAIGNCKSFGFA</sequence>
<evidence type="ECO:0000256" key="4">
    <source>
        <dbReference type="ARBA" id="ARBA00022679"/>
    </source>
</evidence>
<dbReference type="PANTHER" id="PTHR11254">
    <property type="entry name" value="HECT DOMAIN UBIQUITIN-PROTEIN LIGASE"/>
    <property type="match status" value="1"/>
</dbReference>
<dbReference type="PROSITE" id="PS50237">
    <property type="entry name" value="HECT"/>
    <property type="match status" value="1"/>
</dbReference>
<comment type="pathway">
    <text evidence="2">Protein modification; protein ubiquitination.</text>
</comment>
<dbReference type="SUPFAM" id="SSF56204">
    <property type="entry name" value="Hect, E3 ligase catalytic domain"/>
    <property type="match status" value="1"/>
</dbReference>
<dbReference type="EMBL" id="GEZM01102045">
    <property type="protein sequence ID" value="JAV52031.1"/>
    <property type="molecule type" value="Transcribed_RNA"/>
</dbReference>
<dbReference type="GO" id="GO:0005737">
    <property type="term" value="C:cytoplasm"/>
    <property type="evidence" value="ECO:0007669"/>
    <property type="project" value="TreeGrafter"/>
</dbReference>
<evidence type="ECO:0000256" key="2">
    <source>
        <dbReference type="ARBA" id="ARBA00004906"/>
    </source>
</evidence>
<dbReference type="GO" id="GO:0006511">
    <property type="term" value="P:ubiquitin-dependent protein catabolic process"/>
    <property type="evidence" value="ECO:0007669"/>
    <property type="project" value="TreeGrafter"/>
</dbReference>
<evidence type="ECO:0000259" key="7">
    <source>
        <dbReference type="PROSITE" id="PS50237"/>
    </source>
</evidence>
<dbReference type="Gene3D" id="3.90.1750.10">
    <property type="entry name" value="Hect, E3 ligase catalytic domains"/>
    <property type="match status" value="1"/>
</dbReference>
<proteinExistence type="predicted"/>
<dbReference type="InterPro" id="IPR050409">
    <property type="entry name" value="E3_ubiq-protein_ligase"/>
</dbReference>
<dbReference type="Gene3D" id="3.30.2410.10">
    <property type="entry name" value="Hect, E3 ligase catalytic domain"/>
    <property type="match status" value="1"/>
</dbReference>
<accession>A0A1Y1JV74</accession>
<protein>
    <recommendedName>
        <fullName evidence="3">HECT-type E3 ubiquitin transferase</fullName>
        <ecNumber evidence="3">2.3.2.26</ecNumber>
    </recommendedName>
</protein>
<evidence type="ECO:0000256" key="6">
    <source>
        <dbReference type="PROSITE-ProRule" id="PRU00104"/>
    </source>
</evidence>
<evidence type="ECO:0000256" key="3">
    <source>
        <dbReference type="ARBA" id="ARBA00012485"/>
    </source>
</evidence>
<dbReference type="GO" id="GO:0009966">
    <property type="term" value="P:regulation of signal transduction"/>
    <property type="evidence" value="ECO:0007669"/>
    <property type="project" value="UniProtKB-ARBA"/>
</dbReference>
<dbReference type="EC" id="2.3.2.26" evidence="3"/>
<dbReference type="GO" id="GO:0016567">
    <property type="term" value="P:protein ubiquitination"/>
    <property type="evidence" value="ECO:0007669"/>
    <property type="project" value="TreeGrafter"/>
</dbReference>
<reference evidence="8" key="1">
    <citation type="journal article" date="2016" name="Sci. Rep.">
        <title>Molecular characterization of firefly nuptial gifts: a multi-omics approach sheds light on postcopulatory sexual selection.</title>
        <authorList>
            <person name="Al-Wathiqui N."/>
            <person name="Fallon T.R."/>
            <person name="South A."/>
            <person name="Weng J.K."/>
            <person name="Lewis S.M."/>
        </authorList>
    </citation>
    <scope>NUCLEOTIDE SEQUENCE</scope>
</reference>
<dbReference type="PANTHER" id="PTHR11254:SF440">
    <property type="entry name" value="E3 UBIQUITIN-PROTEIN LIGASE NEDD-4"/>
    <property type="match status" value="1"/>
</dbReference>
<evidence type="ECO:0000313" key="8">
    <source>
        <dbReference type="EMBL" id="JAV52031.1"/>
    </source>
</evidence>
<keyword evidence="5 6" id="KW-0833">Ubl conjugation pathway</keyword>
<dbReference type="SMART" id="SM00119">
    <property type="entry name" value="HECTc"/>
    <property type="match status" value="1"/>
</dbReference>
<evidence type="ECO:0000256" key="1">
    <source>
        <dbReference type="ARBA" id="ARBA00000885"/>
    </source>
</evidence>
<dbReference type="GO" id="GO:0061630">
    <property type="term" value="F:ubiquitin protein ligase activity"/>
    <property type="evidence" value="ECO:0007669"/>
    <property type="project" value="UniProtKB-EC"/>
</dbReference>
<dbReference type="Pfam" id="PF00632">
    <property type="entry name" value="HECT"/>
    <property type="match status" value="1"/>
</dbReference>
<feature type="active site" description="Glycyl thioester intermediate" evidence="6">
    <location>
        <position position="314"/>
    </location>
</feature>
<keyword evidence="4" id="KW-0808">Transferase</keyword>
<dbReference type="InterPro" id="IPR035983">
    <property type="entry name" value="Hect_E3_ubiquitin_ligase"/>
</dbReference>
<dbReference type="AlphaFoldDB" id="A0A1Y1JV74"/>
<name>A0A1Y1JV74_PHOPY</name>
<dbReference type="InterPro" id="IPR000569">
    <property type="entry name" value="HECT_dom"/>
</dbReference>